<dbReference type="InterPro" id="IPR003140">
    <property type="entry name" value="PLipase/COase/thioEstase"/>
</dbReference>
<comment type="similarity">
    <text evidence="1">Belongs to the AB hydrolase superfamily. AB hydrolase 2 family.</text>
</comment>
<name>A0A956LW11_UNCEI</name>
<reference evidence="4" key="1">
    <citation type="submission" date="2020-04" db="EMBL/GenBank/DDBJ databases">
        <authorList>
            <person name="Zhang T."/>
        </authorList>
    </citation>
    <scope>NUCLEOTIDE SEQUENCE</scope>
    <source>
        <strain evidence="4">HKST-UBA01</strain>
    </source>
</reference>
<gene>
    <name evidence="4" type="ORF">KC729_03640</name>
</gene>
<dbReference type="InterPro" id="IPR050565">
    <property type="entry name" value="LYPA1-2/EST-like"/>
</dbReference>
<keyword evidence="2 4" id="KW-0378">Hydrolase</keyword>
<accession>A0A956LW11</accession>
<evidence type="ECO:0000256" key="2">
    <source>
        <dbReference type="ARBA" id="ARBA00022801"/>
    </source>
</evidence>
<evidence type="ECO:0000256" key="1">
    <source>
        <dbReference type="ARBA" id="ARBA00006499"/>
    </source>
</evidence>
<sequence length="227" mass="24743">MIEHRFSSGTNDPQAPLVLCLHGHGMDPDWFAFLLQKLFALAGHFVIPRASIPVTTASGRSGASWYEYDGNQERFLEELARVEGDLLHFLDELEAAHDLVPRTKIVLGFSQGGYAGAFLALRHPERFGGLIVSGARIKTEALTREIPEAARTGLKVLLCHGRRDRLVPSDAAERSRRDLIAGGVVVTTQTFAAGHSLDREQIRAIRQWLASTFAMGAEAQATGKSGA</sequence>
<dbReference type="GO" id="GO:0016787">
    <property type="term" value="F:hydrolase activity"/>
    <property type="evidence" value="ECO:0007669"/>
    <property type="project" value="UniProtKB-KW"/>
</dbReference>
<dbReference type="Gene3D" id="3.40.50.1820">
    <property type="entry name" value="alpha/beta hydrolase"/>
    <property type="match status" value="1"/>
</dbReference>
<evidence type="ECO:0000313" key="4">
    <source>
        <dbReference type="EMBL" id="MCA9726750.1"/>
    </source>
</evidence>
<dbReference type="AlphaFoldDB" id="A0A956LW11"/>
<dbReference type="PANTHER" id="PTHR10655">
    <property type="entry name" value="LYSOPHOSPHOLIPASE-RELATED"/>
    <property type="match status" value="1"/>
</dbReference>
<dbReference type="Proteomes" id="UP000697710">
    <property type="component" value="Unassembled WGS sequence"/>
</dbReference>
<feature type="domain" description="Phospholipase/carboxylesterase/thioesterase" evidence="3">
    <location>
        <begin position="11"/>
        <end position="210"/>
    </location>
</feature>
<dbReference type="Pfam" id="PF02230">
    <property type="entry name" value="Abhydrolase_2"/>
    <property type="match status" value="1"/>
</dbReference>
<reference evidence="4" key="2">
    <citation type="journal article" date="2021" name="Microbiome">
        <title>Successional dynamics and alternative stable states in a saline activated sludge microbial community over 9 years.</title>
        <authorList>
            <person name="Wang Y."/>
            <person name="Ye J."/>
            <person name="Ju F."/>
            <person name="Liu L."/>
            <person name="Boyd J.A."/>
            <person name="Deng Y."/>
            <person name="Parks D.H."/>
            <person name="Jiang X."/>
            <person name="Yin X."/>
            <person name="Woodcroft B.J."/>
            <person name="Tyson G.W."/>
            <person name="Hugenholtz P."/>
            <person name="Polz M.F."/>
            <person name="Zhang T."/>
        </authorList>
    </citation>
    <scope>NUCLEOTIDE SEQUENCE</scope>
    <source>
        <strain evidence="4">HKST-UBA01</strain>
    </source>
</reference>
<dbReference type="InterPro" id="IPR029058">
    <property type="entry name" value="AB_hydrolase_fold"/>
</dbReference>
<evidence type="ECO:0000259" key="3">
    <source>
        <dbReference type="Pfam" id="PF02230"/>
    </source>
</evidence>
<comment type="caution">
    <text evidence="4">The sequence shown here is derived from an EMBL/GenBank/DDBJ whole genome shotgun (WGS) entry which is preliminary data.</text>
</comment>
<dbReference type="PANTHER" id="PTHR10655:SF17">
    <property type="entry name" value="LYSOPHOSPHOLIPASE-LIKE PROTEIN 1"/>
    <property type="match status" value="1"/>
</dbReference>
<protein>
    <submittedName>
        <fullName evidence="4">Alpha/beta fold hydrolase</fullName>
    </submittedName>
</protein>
<evidence type="ECO:0000313" key="5">
    <source>
        <dbReference type="Proteomes" id="UP000697710"/>
    </source>
</evidence>
<organism evidence="4 5">
    <name type="scientific">Eiseniibacteriota bacterium</name>
    <dbReference type="NCBI Taxonomy" id="2212470"/>
    <lineage>
        <taxon>Bacteria</taxon>
        <taxon>Candidatus Eiseniibacteriota</taxon>
    </lineage>
</organism>
<proteinExistence type="inferred from homology"/>
<dbReference type="EMBL" id="JAGQHR010000063">
    <property type="protein sequence ID" value="MCA9726750.1"/>
    <property type="molecule type" value="Genomic_DNA"/>
</dbReference>
<dbReference type="SUPFAM" id="SSF53474">
    <property type="entry name" value="alpha/beta-Hydrolases"/>
    <property type="match status" value="1"/>
</dbReference>